<feature type="region of interest" description="Disordered" evidence="1">
    <location>
        <begin position="502"/>
        <end position="524"/>
    </location>
</feature>
<dbReference type="Gene3D" id="1.50.10.10">
    <property type="match status" value="1"/>
</dbReference>
<dbReference type="GO" id="GO:0004553">
    <property type="term" value="F:hydrolase activity, hydrolyzing O-glycosyl compounds"/>
    <property type="evidence" value="ECO:0007669"/>
    <property type="project" value="UniProtKB-ARBA"/>
</dbReference>
<proteinExistence type="predicted"/>
<dbReference type="Pfam" id="PF09137">
    <property type="entry name" value="Glucodextran_N"/>
    <property type="match status" value="1"/>
</dbReference>
<evidence type="ECO:0008006" key="7">
    <source>
        <dbReference type="Google" id="ProtNLM"/>
    </source>
</evidence>
<dbReference type="RefSeq" id="WP_002786383.1">
    <property type="nucleotide sequence ID" value="NZ_HE973326.1"/>
</dbReference>
<evidence type="ECO:0000313" key="6">
    <source>
        <dbReference type="Proteomes" id="UP000003613"/>
    </source>
</evidence>
<dbReference type="InterPro" id="IPR014718">
    <property type="entry name" value="GH-type_carb-bd"/>
</dbReference>
<dbReference type="GO" id="GO:0016757">
    <property type="term" value="F:glycosyltransferase activity"/>
    <property type="evidence" value="ECO:0007669"/>
    <property type="project" value="UniProtKB-ARBA"/>
</dbReference>
<dbReference type="InterPro" id="IPR006425">
    <property type="entry name" value="Glucoamylase_bac"/>
</dbReference>
<dbReference type="HOGENOM" id="CLU_010471_0_0_3"/>
<dbReference type="PANTHER" id="PTHR31616:SF0">
    <property type="entry name" value="GLUCAN 1,4-ALPHA-GLUCOSIDASE"/>
    <property type="match status" value="1"/>
</dbReference>
<dbReference type="Pfam" id="PF00723">
    <property type="entry name" value="Glyco_hydro_15"/>
    <property type="match status" value="1"/>
</dbReference>
<dbReference type="InterPro" id="IPR015220">
    <property type="entry name" value="Glucodextranase_N"/>
</dbReference>
<dbReference type="SUPFAM" id="SSF74650">
    <property type="entry name" value="Galactose mutarotase-like"/>
    <property type="match status" value="1"/>
</dbReference>
<gene>
    <name evidence="5" type="ORF">MICAF_1290009</name>
</gene>
<protein>
    <recommendedName>
        <fullName evidence="7">Glucan 1,4-alpha-glucosidase</fullName>
    </recommendedName>
</protein>
<dbReference type="SUPFAM" id="SSF48208">
    <property type="entry name" value="Six-hairpin glycosidases"/>
    <property type="match status" value="1"/>
</dbReference>
<evidence type="ECO:0000259" key="4">
    <source>
        <dbReference type="Pfam" id="PF09137"/>
    </source>
</evidence>
<dbReference type="InterPro" id="IPR011613">
    <property type="entry name" value="GH15-like"/>
</dbReference>
<feature type="domain" description="GH15-like" evidence="3">
    <location>
        <begin position="338"/>
        <end position="793"/>
    </location>
</feature>
<dbReference type="CDD" id="cd07430">
    <property type="entry name" value="GH15_N"/>
    <property type="match status" value="1"/>
</dbReference>
<dbReference type="GO" id="GO:0005975">
    <property type="term" value="P:carbohydrate metabolic process"/>
    <property type="evidence" value="ECO:0007669"/>
    <property type="project" value="InterPro"/>
</dbReference>
<dbReference type="NCBIfam" id="TIGR01535">
    <property type="entry name" value="glucan_glucosid"/>
    <property type="match status" value="1"/>
</dbReference>
<accession>I4H024</accession>
<name>I4H024_MICAE</name>
<evidence type="ECO:0000313" key="5">
    <source>
        <dbReference type="EMBL" id="CCI15398.1"/>
    </source>
</evidence>
<reference evidence="5 6" key="1">
    <citation type="submission" date="2012-04" db="EMBL/GenBank/DDBJ databases">
        <authorList>
            <person name="Genoscope - CEA"/>
        </authorList>
    </citation>
    <scope>NUCLEOTIDE SEQUENCE [LARGE SCALE GENOMIC DNA]</scope>
    <source>
        <strain evidence="5 6">9807</strain>
    </source>
</reference>
<dbReference type="AlphaFoldDB" id="I4H024"/>
<feature type="signal peptide" evidence="2">
    <location>
        <begin position="1"/>
        <end position="27"/>
    </location>
</feature>
<dbReference type="PANTHER" id="PTHR31616">
    <property type="entry name" value="TREHALASE"/>
    <property type="match status" value="1"/>
</dbReference>
<feature type="compositionally biased region" description="Basic and acidic residues" evidence="1">
    <location>
        <begin position="505"/>
        <end position="521"/>
    </location>
</feature>
<dbReference type="Proteomes" id="UP000003613">
    <property type="component" value="Unassembled WGS sequence"/>
</dbReference>
<dbReference type="InterPro" id="IPR008928">
    <property type="entry name" value="6-hairpin_glycosidase_sf"/>
</dbReference>
<evidence type="ECO:0000259" key="3">
    <source>
        <dbReference type="Pfam" id="PF00723"/>
    </source>
</evidence>
<evidence type="ECO:0000256" key="1">
    <source>
        <dbReference type="SAM" id="MobiDB-lite"/>
    </source>
</evidence>
<organism evidence="5 6">
    <name type="scientific">Microcystis aeruginosa PCC 9807</name>
    <dbReference type="NCBI Taxonomy" id="1160283"/>
    <lineage>
        <taxon>Bacteria</taxon>
        <taxon>Bacillati</taxon>
        <taxon>Cyanobacteriota</taxon>
        <taxon>Cyanophyceae</taxon>
        <taxon>Oscillatoriophycideae</taxon>
        <taxon>Chroococcales</taxon>
        <taxon>Microcystaceae</taxon>
        <taxon>Microcystis</taxon>
    </lineage>
</organism>
<sequence length="815" mass="89490">MNLKRCLLVNLIALCSVIFLGTNVAWAVGGGIAPGAPGVSSVWSYAGKQGIGTAYEQYVNSSYKDDGPTNAISKVWFSLAQGIVTETAYGEIDRAQINDLQFLVTGNGFFDQEKTATNSKVDYLDKDSNGRPLSPAYRVINTAKNGKYTIEKHIFTDPDRQTLFTKVILTANEDNITPYILINPHLNNTGTQDVAFVRNDSLNAREGEIVYLSLKSSSPFVKTSAGYVGTSDGYQDLMKDGVMDWTYDYTNQNQPGNVAMMAQLPTLNQGQTSTFNLVVGFGSNYNEATAQADASLTEGYDSLLAKYNGKGSAVGWEDYLASLSNMPAMIANTGDNGKQLYASAFTLKTMEDKENAGALIASLSVPWGDTVNADGFATGYRAVWPRDFYQAAMALLALGDKETPLAAFKYLPKVQVKSNTPGNSGATGWFLQKTHVDGELEWVGVQMDQTAMPIMLGWKLWKAGLLSDGEISNWYSAMLKPAAEFLANGGQVNINVNTSSGYQSNRREIKPPQTHQERWEEQSGYSPSTIAAEITGLVAAADIAQNTANDPGAAAFYLKQADEYQKNVDNLMFTTTGRPTPCQESGQYLIRISPDANPNNGSIIHDNNSLLEADERRILDGGFLELVRYGVRKGDDIQIAESVCAFDNANVEEGLKVKYNFTFDGKEYPGFRRYGNDGYGEQTNDGSNFRDVNDGLKNLRRGRVWPFFTGERGHYELELAKAQNGGNLSDQDVGKIRDTYVRAMEYFANESFMLPEQVWDGVGENTTHNYITGEGTNSATPLAWTHAEYIKLVKSLTDKNIWDSYPIVKARYSSP</sequence>
<dbReference type="EMBL" id="CAIM01000034">
    <property type="protein sequence ID" value="CCI15398.1"/>
    <property type="molecule type" value="Genomic_DNA"/>
</dbReference>
<dbReference type="GO" id="GO:0030246">
    <property type="term" value="F:carbohydrate binding"/>
    <property type="evidence" value="ECO:0007669"/>
    <property type="project" value="InterPro"/>
</dbReference>
<feature type="chain" id="PRO_5003690077" description="Glucan 1,4-alpha-glucosidase" evidence="2">
    <location>
        <begin position="28"/>
        <end position="815"/>
    </location>
</feature>
<evidence type="ECO:0000256" key="2">
    <source>
        <dbReference type="SAM" id="SignalP"/>
    </source>
</evidence>
<comment type="caution">
    <text evidence="5">The sequence shown here is derived from an EMBL/GenBank/DDBJ whole genome shotgun (WGS) entry which is preliminary data.</text>
</comment>
<dbReference type="Gene3D" id="2.70.98.10">
    <property type="match status" value="1"/>
</dbReference>
<dbReference type="InterPro" id="IPR012341">
    <property type="entry name" value="6hp_glycosidase-like_sf"/>
</dbReference>
<dbReference type="InterPro" id="IPR011013">
    <property type="entry name" value="Gal_mutarotase_sf_dom"/>
</dbReference>
<keyword evidence="2" id="KW-0732">Signal</keyword>
<feature type="domain" description="Glucodextranase N-terminal" evidence="4">
    <location>
        <begin position="33"/>
        <end position="320"/>
    </location>
</feature>